<name>A0A117RD38_9ACTN</name>
<proteinExistence type="predicted"/>
<dbReference type="AlphaFoldDB" id="A0A117RD38"/>
<organism evidence="1 2">
    <name type="scientific">Streptomyces griseoruber</name>
    <dbReference type="NCBI Taxonomy" id="1943"/>
    <lineage>
        <taxon>Bacteria</taxon>
        <taxon>Bacillati</taxon>
        <taxon>Actinomycetota</taxon>
        <taxon>Actinomycetes</taxon>
        <taxon>Kitasatosporales</taxon>
        <taxon>Streptomycetaceae</taxon>
        <taxon>Streptomyces</taxon>
    </lineage>
</organism>
<comment type="caution">
    <text evidence="1">The sequence shown here is derived from an EMBL/GenBank/DDBJ whole genome shotgun (WGS) entry which is preliminary data.</text>
</comment>
<protein>
    <submittedName>
        <fullName evidence="1">Uncharacterized protein</fullName>
    </submittedName>
</protein>
<evidence type="ECO:0000313" key="2">
    <source>
        <dbReference type="Proteomes" id="UP000052982"/>
    </source>
</evidence>
<reference evidence="1 2" key="1">
    <citation type="submission" date="2015-10" db="EMBL/GenBank/DDBJ databases">
        <title>Draft genome sequence of Streptomyces griseoruber DSM 40281, type strain for the species Streptomyces griseoruber.</title>
        <authorList>
            <person name="Ruckert C."/>
            <person name="Winkler A."/>
            <person name="Kalinowski J."/>
            <person name="Kampfer P."/>
            <person name="Glaeser S."/>
        </authorList>
    </citation>
    <scope>NUCLEOTIDE SEQUENCE [LARGE SCALE GENOMIC DNA]</scope>
    <source>
        <strain evidence="1 2">DSM 40281</strain>
    </source>
</reference>
<dbReference type="OrthoDB" id="3693176at2"/>
<dbReference type="STRING" id="1943.AQJ64_15335"/>
<accession>A0A117RD38</accession>
<sequence length="145" mass="15278">MDQPVAQSVKYCDICPDCGAELACRGTQALTGGQLRWDVESSCSGCVFAVAVCGGRIPDERRDQILAEHGPARLRVGCGSVTTIAVLRVARAEFGVDLADAKVVAERVLSGVHAGTLPEVESLARKLRASGVAAAAVRDWERIES</sequence>
<dbReference type="Proteomes" id="UP000052982">
    <property type="component" value="Unassembled WGS sequence"/>
</dbReference>
<keyword evidence="2" id="KW-1185">Reference proteome</keyword>
<gene>
    <name evidence="1" type="ORF">AQJ64_15335</name>
</gene>
<evidence type="ECO:0000313" key="1">
    <source>
        <dbReference type="EMBL" id="KUN84146.1"/>
    </source>
</evidence>
<dbReference type="EMBL" id="LMWW01000018">
    <property type="protein sequence ID" value="KUN84146.1"/>
    <property type="molecule type" value="Genomic_DNA"/>
</dbReference>